<name>A0ABX8GQN3_9BACT</name>
<keyword evidence="7" id="KW-1185">Reference proteome</keyword>
<keyword evidence="6" id="KW-0347">Helicase</keyword>
<dbReference type="PROSITE" id="PS51192">
    <property type="entry name" value="HELICASE_ATP_BIND_1"/>
    <property type="match status" value="1"/>
</dbReference>
<dbReference type="InterPro" id="IPR027417">
    <property type="entry name" value="P-loop_NTPase"/>
</dbReference>
<dbReference type="SUPFAM" id="SSF52540">
    <property type="entry name" value="P-loop containing nucleoside triphosphate hydrolases"/>
    <property type="match status" value="2"/>
</dbReference>
<dbReference type="RefSeq" id="WP_144073173.1">
    <property type="nucleotide sequence ID" value="NZ_CP076128.1"/>
</dbReference>
<evidence type="ECO:0000313" key="6">
    <source>
        <dbReference type="EMBL" id="QWG05729.1"/>
    </source>
</evidence>
<keyword evidence="2" id="KW-0479">Metal-binding</keyword>
<dbReference type="InterPro" id="IPR001650">
    <property type="entry name" value="Helicase_C-like"/>
</dbReference>
<dbReference type="Gene3D" id="3.40.50.300">
    <property type="entry name" value="P-loop containing nucleotide triphosphate hydrolases"/>
    <property type="match status" value="1"/>
</dbReference>
<dbReference type="InterPro" id="IPR022138">
    <property type="entry name" value="DUF3670"/>
</dbReference>
<evidence type="ECO:0000259" key="5">
    <source>
        <dbReference type="PROSITE" id="PS51194"/>
    </source>
</evidence>
<gene>
    <name evidence="6" type="ORF">KM029_10070</name>
</gene>
<keyword evidence="2" id="KW-0863">Zinc-finger</keyword>
<sequence>MARIVYGKTWWGKQWLNALTDIDWSNRLPRGKTYANKGAVEKLDHSTPKITAIVEGSYHNWYNQKVELIPFTKKEKETLVQHLLENELVVVKLLSGQMDHSVKEVLESLQISLFPTSWNDLSMHCNCPDMAVPCKHLAAVIYVLTQEVDKNPFLLFEWKGLDLKEELAKATGIKSLSSAPILDINLLLNDVANSAVTTSTNNVLDFSKITSLTTSLFTLLVDAPLFSSSNFKELLQKLYVKVKRNAIKGNVSLERDEVLINKLKNTEELYLILDLQLQLWDCFSYEDESYISFFNGRKATVSDVVELIEVLSDEELVEMPTFVRQLKEISIFCNQLMEKGAFVPRILKNEEVYFIEWVPASFEKSVSDLIKQLEAAIELDKVIVKTNEGMRFLPVQEVVNNLCHLFIQHEIEKLSAGFITPEEEISNLFFEGLPNSFQQVGKTEVPQNIQHWLKVFSITHREFLPAIQLLEEEEHYFVRVVITTKDNTEAPISLPIFWNDPAYSNYKYDVLQDLQIIASQYPDLETHILSKGKQPLMYNKEEIVAILFEIFPVIELSGISLLMPKALKKLIQPSLSIRAAVEGIPDEGEKSFMGIQQLLVFNWNIVIGNLSISKEEFLANYAHLTGIVKVKNEYIHFDKEAIQELLKEIDTPPKFKPHQMTQALFSEEIEGKSLTFTNELKDYIKELTLDRNVLLPTGLKATLRPYQEKGFKWMYKNTKVGFGSLIADDMGLGKTLQVITLLLKLKEEGVLGKKKALVTVPTSLLTNWQKEIIKFAPSLNASVFHGSNRKLEKEFDVLITTYGIARTEEKELKKLKWAVMVIDEAQNIKNPSAQQTKIIKSIKADTYIGMSGTPVENRLSEYWSVMDFVNKGYLGTLSNFTKTIAQPIQKSRDFEVLDYFKRITQPFILRRLKTDKSIITDLPDKIEKNQYINLSPAQTVIYKELVDSAMKEIAENEGKAKKGLVLKMMMGLKQICNHPQLFLKDPALPAEDSTKVKRLFEVLDQVKEKGEKVLIFTQYKFMGTLLQKWIELRYDKKPLFLHGGNSRKERDKMVDQFQTMRTENIFLLSLKAAGTGLNLTQANHVVHFDLWWNPAVEAQATDRAYRIGQKKNVIVHRMLCKGTIEEKIDVMLQHKKELSDMSIAEGETWIGNLNDDELREMVHLEGVNE</sequence>
<dbReference type="SMART" id="SM00487">
    <property type="entry name" value="DEXDc"/>
    <property type="match status" value="1"/>
</dbReference>
<reference evidence="6 7" key="1">
    <citation type="submission" date="2021-05" db="EMBL/GenBank/DDBJ databases">
        <title>Comparative genomic studies on the polysaccharide-degrading batcterial strains of the Flammeovirga genus.</title>
        <authorList>
            <person name="Zewei F."/>
            <person name="Zheng Z."/>
            <person name="Yu L."/>
            <person name="Ruyue G."/>
            <person name="Yanhong M."/>
            <person name="Yuanyuan C."/>
            <person name="Jingyan G."/>
            <person name="Wenjun H."/>
        </authorList>
    </citation>
    <scope>NUCLEOTIDE SEQUENCE [LARGE SCALE GENOMIC DNA]</scope>
    <source>
        <strain evidence="6 7">YS10</strain>
    </source>
</reference>
<accession>A0ABX8GQN3</accession>
<dbReference type="PROSITE" id="PS50966">
    <property type="entry name" value="ZF_SWIM"/>
    <property type="match status" value="1"/>
</dbReference>
<dbReference type="InterPro" id="IPR014001">
    <property type="entry name" value="Helicase_ATP-bd"/>
</dbReference>
<dbReference type="PROSITE" id="PS51194">
    <property type="entry name" value="HELICASE_CTER"/>
    <property type="match status" value="1"/>
</dbReference>
<dbReference type="SMART" id="SM00490">
    <property type="entry name" value="HELICc"/>
    <property type="match status" value="1"/>
</dbReference>
<dbReference type="InterPro" id="IPR000330">
    <property type="entry name" value="SNF2_N"/>
</dbReference>
<dbReference type="Pfam" id="PF00271">
    <property type="entry name" value="Helicase_C"/>
    <property type="match status" value="1"/>
</dbReference>
<keyword evidence="2" id="KW-0862">Zinc</keyword>
<feature type="domain" description="SWIM-type" evidence="3">
    <location>
        <begin position="109"/>
        <end position="145"/>
    </location>
</feature>
<dbReference type="Pfam" id="PF00176">
    <property type="entry name" value="SNF2-rel_dom"/>
    <property type="match status" value="1"/>
</dbReference>
<dbReference type="InterPro" id="IPR049730">
    <property type="entry name" value="SNF2/RAD54-like_C"/>
</dbReference>
<dbReference type="InterPro" id="IPR007527">
    <property type="entry name" value="Znf_SWIM"/>
</dbReference>
<dbReference type="CDD" id="cd18793">
    <property type="entry name" value="SF2_C_SNF"/>
    <property type="match status" value="1"/>
</dbReference>
<evidence type="ECO:0000259" key="4">
    <source>
        <dbReference type="PROSITE" id="PS51192"/>
    </source>
</evidence>
<dbReference type="EMBL" id="CP076128">
    <property type="protein sequence ID" value="QWG05729.1"/>
    <property type="molecule type" value="Genomic_DNA"/>
</dbReference>
<feature type="domain" description="Helicase ATP-binding" evidence="4">
    <location>
        <begin position="715"/>
        <end position="872"/>
    </location>
</feature>
<feature type="domain" description="Helicase C-terminal" evidence="5">
    <location>
        <begin position="998"/>
        <end position="1154"/>
    </location>
</feature>
<dbReference type="Proteomes" id="UP000682802">
    <property type="component" value="Chromosome 1"/>
</dbReference>
<proteinExistence type="predicted"/>
<organism evidence="6 7">
    <name type="scientific">Flammeovirga kamogawensis</name>
    <dbReference type="NCBI Taxonomy" id="373891"/>
    <lineage>
        <taxon>Bacteria</taxon>
        <taxon>Pseudomonadati</taxon>
        <taxon>Bacteroidota</taxon>
        <taxon>Cytophagia</taxon>
        <taxon>Cytophagales</taxon>
        <taxon>Flammeovirgaceae</taxon>
        <taxon>Flammeovirga</taxon>
    </lineage>
</organism>
<evidence type="ECO:0000256" key="1">
    <source>
        <dbReference type="ARBA" id="ARBA00022801"/>
    </source>
</evidence>
<keyword evidence="6" id="KW-0067">ATP-binding</keyword>
<keyword evidence="1" id="KW-0378">Hydrolase</keyword>
<evidence type="ECO:0000313" key="7">
    <source>
        <dbReference type="Proteomes" id="UP000682802"/>
    </source>
</evidence>
<dbReference type="CDD" id="cd18012">
    <property type="entry name" value="DEXQc_arch_SWI2_SNF2"/>
    <property type="match status" value="1"/>
</dbReference>
<dbReference type="PANTHER" id="PTHR10799">
    <property type="entry name" value="SNF2/RAD54 HELICASE FAMILY"/>
    <property type="match status" value="1"/>
</dbReference>
<dbReference type="GO" id="GO:0004386">
    <property type="term" value="F:helicase activity"/>
    <property type="evidence" value="ECO:0007669"/>
    <property type="project" value="UniProtKB-KW"/>
</dbReference>
<dbReference type="Pfam" id="PF12419">
    <property type="entry name" value="DUF3670"/>
    <property type="match status" value="1"/>
</dbReference>
<dbReference type="InterPro" id="IPR038718">
    <property type="entry name" value="SNF2-like_sf"/>
</dbReference>
<evidence type="ECO:0000256" key="2">
    <source>
        <dbReference type="PROSITE-ProRule" id="PRU00325"/>
    </source>
</evidence>
<protein>
    <submittedName>
        <fullName evidence="6">DEAD/DEAH box helicase family protein</fullName>
    </submittedName>
</protein>
<evidence type="ECO:0000259" key="3">
    <source>
        <dbReference type="PROSITE" id="PS50966"/>
    </source>
</evidence>
<keyword evidence="6" id="KW-0547">Nucleotide-binding</keyword>
<dbReference type="Gene3D" id="3.40.50.10810">
    <property type="entry name" value="Tandem AAA-ATPase domain"/>
    <property type="match status" value="1"/>
</dbReference>